<dbReference type="AlphaFoldDB" id="B0DI66"/>
<dbReference type="RefSeq" id="XP_001883630.1">
    <property type="nucleotide sequence ID" value="XM_001883595.1"/>
</dbReference>
<keyword evidence="3" id="KW-1185">Reference proteome</keyword>
<dbReference type="Proteomes" id="UP000001194">
    <property type="component" value="Unassembled WGS sequence"/>
</dbReference>
<name>B0DI66_LACBS</name>
<proteinExistence type="predicted"/>
<evidence type="ECO:0000256" key="1">
    <source>
        <dbReference type="SAM" id="MobiDB-lite"/>
    </source>
</evidence>
<feature type="region of interest" description="Disordered" evidence="1">
    <location>
        <begin position="372"/>
        <end position="436"/>
    </location>
</feature>
<dbReference type="KEGG" id="lbc:LACBIDRAFT_329487"/>
<organism evidence="3">
    <name type="scientific">Laccaria bicolor (strain S238N-H82 / ATCC MYA-4686)</name>
    <name type="common">Bicoloured deceiver</name>
    <name type="synonym">Laccaria laccata var. bicolor</name>
    <dbReference type="NCBI Taxonomy" id="486041"/>
    <lineage>
        <taxon>Eukaryota</taxon>
        <taxon>Fungi</taxon>
        <taxon>Dikarya</taxon>
        <taxon>Basidiomycota</taxon>
        <taxon>Agaricomycotina</taxon>
        <taxon>Agaricomycetes</taxon>
        <taxon>Agaricomycetidae</taxon>
        <taxon>Agaricales</taxon>
        <taxon>Agaricineae</taxon>
        <taxon>Hydnangiaceae</taxon>
        <taxon>Laccaria</taxon>
    </lineage>
</organism>
<protein>
    <submittedName>
        <fullName evidence="2">Predicted protein</fullName>
    </submittedName>
</protein>
<sequence>MSFVHLMSQRLIIISFLFHPTPHILFMPQQDPMEHHLPPMPPTELPVINSDLGGLFCNNCGRFTPFVPCKSNKNENKGVPFAISWVLMFKYYSVVALTRKVNHAIFSEGHRNCQPTFTVPSLPSAVLAPVSQGAGKCLIMGGCSSKKHKTPAIPAHTPLLVVPPQAPLVLPPPPFVIPHRLSPPPASTPLLTLPESSQPPLSEIVDARPDPRFTSHLHPIFTETLAQQHELREQKRKLDSERQAHAKRTKERIAVYAWTMDDTPPIVHVVQSGFIWPYFVISSALLTTLGLLEAGKQGDLQLYDEMDFADWVAVEIGHTVEVQEGHRLFLKYHSLCKCIDLQKCLNTPSQGSKPHLHLNLPHEHAYVREMLNASPSTSSQPQTSSPSSPLLLHETTHDEHSPLSPSSSPPPSAEEVSRADTGSLNNPIIVGDGNERRWPSDYHVVDIAGCLRECSGRTSLKKN</sequence>
<feature type="compositionally biased region" description="Low complexity" evidence="1">
    <location>
        <begin position="374"/>
        <end position="389"/>
    </location>
</feature>
<dbReference type="InParanoid" id="B0DI66"/>
<evidence type="ECO:0000313" key="3">
    <source>
        <dbReference type="Proteomes" id="UP000001194"/>
    </source>
</evidence>
<dbReference type="EMBL" id="DS547112">
    <property type="protein sequence ID" value="EDR05526.1"/>
    <property type="molecule type" value="Genomic_DNA"/>
</dbReference>
<reference evidence="2 3" key="1">
    <citation type="journal article" date="2008" name="Nature">
        <title>The genome of Laccaria bicolor provides insights into mycorrhizal symbiosis.</title>
        <authorList>
            <person name="Martin F."/>
            <person name="Aerts A."/>
            <person name="Ahren D."/>
            <person name="Brun A."/>
            <person name="Danchin E.G.J."/>
            <person name="Duchaussoy F."/>
            <person name="Gibon J."/>
            <person name="Kohler A."/>
            <person name="Lindquist E."/>
            <person name="Pereda V."/>
            <person name="Salamov A."/>
            <person name="Shapiro H.J."/>
            <person name="Wuyts J."/>
            <person name="Blaudez D."/>
            <person name="Buee M."/>
            <person name="Brokstein P."/>
            <person name="Canbaeck B."/>
            <person name="Cohen D."/>
            <person name="Courty P.E."/>
            <person name="Coutinho P.M."/>
            <person name="Delaruelle C."/>
            <person name="Detter J.C."/>
            <person name="Deveau A."/>
            <person name="DiFazio S."/>
            <person name="Duplessis S."/>
            <person name="Fraissinet-Tachet L."/>
            <person name="Lucic E."/>
            <person name="Frey-Klett P."/>
            <person name="Fourrey C."/>
            <person name="Feussner I."/>
            <person name="Gay G."/>
            <person name="Grimwood J."/>
            <person name="Hoegger P.J."/>
            <person name="Jain P."/>
            <person name="Kilaru S."/>
            <person name="Labbe J."/>
            <person name="Lin Y.C."/>
            <person name="Legue V."/>
            <person name="Le Tacon F."/>
            <person name="Marmeisse R."/>
            <person name="Melayah D."/>
            <person name="Montanini B."/>
            <person name="Muratet M."/>
            <person name="Nehls U."/>
            <person name="Niculita-Hirzel H."/>
            <person name="Oudot-Le Secq M.P."/>
            <person name="Peter M."/>
            <person name="Quesneville H."/>
            <person name="Rajashekar B."/>
            <person name="Reich M."/>
            <person name="Rouhier N."/>
            <person name="Schmutz J."/>
            <person name="Yin T."/>
            <person name="Chalot M."/>
            <person name="Henrissat B."/>
            <person name="Kuees U."/>
            <person name="Lucas S."/>
            <person name="Van de Peer Y."/>
            <person name="Podila G.K."/>
            <person name="Polle A."/>
            <person name="Pukkila P.J."/>
            <person name="Richardson P.M."/>
            <person name="Rouze P."/>
            <person name="Sanders I.R."/>
            <person name="Stajich J.E."/>
            <person name="Tunlid A."/>
            <person name="Tuskan G."/>
            <person name="Grigoriev I.V."/>
        </authorList>
    </citation>
    <scope>NUCLEOTIDE SEQUENCE [LARGE SCALE GENOMIC DNA]</scope>
    <source>
        <strain evidence="3">S238N-H82 / ATCC MYA-4686</strain>
    </source>
</reference>
<dbReference type="GeneID" id="6079424"/>
<gene>
    <name evidence="2" type="ORF">LACBIDRAFT_329487</name>
</gene>
<dbReference type="OrthoDB" id="3049946at2759"/>
<evidence type="ECO:0000313" key="2">
    <source>
        <dbReference type="EMBL" id="EDR05526.1"/>
    </source>
</evidence>
<accession>B0DI66</accession>
<dbReference type="HOGENOM" id="CLU_590609_0_0_1"/>